<dbReference type="Proteomes" id="UP000827133">
    <property type="component" value="Unassembled WGS sequence"/>
</dbReference>
<feature type="compositionally biased region" description="Low complexity" evidence="1">
    <location>
        <begin position="89"/>
        <end position="120"/>
    </location>
</feature>
<evidence type="ECO:0000313" key="3">
    <source>
        <dbReference type="Proteomes" id="UP000827133"/>
    </source>
</evidence>
<feature type="compositionally biased region" description="Polar residues" evidence="1">
    <location>
        <begin position="50"/>
        <end position="63"/>
    </location>
</feature>
<name>A0A9P8IME4_9HYPO</name>
<organism evidence="2 3">
    <name type="scientific">Fusarium musae</name>
    <dbReference type="NCBI Taxonomy" id="1042133"/>
    <lineage>
        <taxon>Eukaryota</taxon>
        <taxon>Fungi</taxon>
        <taxon>Dikarya</taxon>
        <taxon>Ascomycota</taxon>
        <taxon>Pezizomycotina</taxon>
        <taxon>Sordariomycetes</taxon>
        <taxon>Hypocreomycetidae</taxon>
        <taxon>Hypocreales</taxon>
        <taxon>Nectriaceae</taxon>
        <taxon>Fusarium</taxon>
    </lineage>
</organism>
<reference evidence="2" key="1">
    <citation type="journal article" date="2021" name="Mol. Plant Microbe Interact.">
        <title>Telomere to telomere genome assembly of Fusarium musae F31, causal agent of crown rot disease of banana.</title>
        <authorList>
            <person name="Degradi L."/>
            <person name="Tava V."/>
            <person name="Kunova A."/>
            <person name="Cortesi P."/>
            <person name="Saracchi M."/>
            <person name="Pasquali M."/>
        </authorList>
    </citation>
    <scope>NUCLEOTIDE SEQUENCE</scope>
    <source>
        <strain evidence="2">F31</strain>
    </source>
</reference>
<dbReference type="AlphaFoldDB" id="A0A9P8IME4"/>
<protein>
    <submittedName>
        <fullName evidence="2">Uncharacterized protein</fullName>
    </submittedName>
</protein>
<feature type="region of interest" description="Disordered" evidence="1">
    <location>
        <begin position="50"/>
        <end position="139"/>
    </location>
</feature>
<accession>A0A9P8IME4</accession>
<proteinExistence type="predicted"/>
<sequence>MVGNVVSNVAAMSQGERKFAQVERAAEELGIRLAELHDFLATSDGNDFMTQLSGVAGPQQISSGDDHTQEPLSQEPSSQDNAHQEHASGDSSSEDSSSYEPSSPEQSAQQASSQEGFSQENVEARPMTLTLLNTPPYEN</sequence>
<evidence type="ECO:0000256" key="1">
    <source>
        <dbReference type="SAM" id="MobiDB-lite"/>
    </source>
</evidence>
<keyword evidence="3" id="KW-1185">Reference proteome</keyword>
<feature type="compositionally biased region" description="Polar residues" evidence="1">
    <location>
        <begin position="70"/>
        <end position="81"/>
    </location>
</feature>
<dbReference type="RefSeq" id="XP_044677802.1">
    <property type="nucleotide sequence ID" value="XM_044827208.1"/>
</dbReference>
<dbReference type="GeneID" id="68317469"/>
<gene>
    <name evidence="2" type="ORF">J7337_009613</name>
</gene>
<comment type="caution">
    <text evidence="2">The sequence shown here is derived from an EMBL/GenBank/DDBJ whole genome shotgun (WGS) entry which is preliminary data.</text>
</comment>
<evidence type="ECO:0000313" key="2">
    <source>
        <dbReference type="EMBL" id="KAG9498802.1"/>
    </source>
</evidence>
<dbReference type="KEGG" id="fmu:J7337_009613"/>
<dbReference type="EMBL" id="JAHBCI010000007">
    <property type="protein sequence ID" value="KAG9498802.1"/>
    <property type="molecule type" value="Genomic_DNA"/>
</dbReference>